<dbReference type="Proteomes" id="UP001596004">
    <property type="component" value="Unassembled WGS sequence"/>
</dbReference>
<protein>
    <submittedName>
        <fullName evidence="1">Uncharacterized protein</fullName>
    </submittedName>
</protein>
<evidence type="ECO:0000313" key="1">
    <source>
        <dbReference type="EMBL" id="MFC4534076.1"/>
    </source>
</evidence>
<proteinExistence type="predicted"/>
<sequence length="317" mass="36254">MSDDIRPATGRRRRDAGTSPVLPSWREMFTVAWWQGLWRRITGRADRPGMEERPVPRPVVVEEPSQEFTILTPAKGDGFPFSVRVRCDWEVSAMADDDHMTKKTAEVRQSLTRLRGTIQERVEAAIRPIARQYPPYRPAEAERAIGPALVSCMKDGEVKGNIRVWVDVCEPVRKDLEEVWRQRLLLDAQGEHRRVLVEQLRLRRDQWQEILLQSLRGVGEITAEKATWIAPYAMALAQEEGDATQVLRYMLKERFDESDRLFKALSDLVVDHRELEEFDFIVQSDSALRSLLHHLGVPVAPQENDGGRALEGARDGG</sequence>
<gene>
    <name evidence="1" type="ORF">ACFO60_25210</name>
</gene>
<accession>A0ABV9CM24</accession>
<organism evidence="1 2">
    <name type="scientific">Sphaerisporangium dianthi</name>
    <dbReference type="NCBI Taxonomy" id="1436120"/>
    <lineage>
        <taxon>Bacteria</taxon>
        <taxon>Bacillati</taxon>
        <taxon>Actinomycetota</taxon>
        <taxon>Actinomycetes</taxon>
        <taxon>Streptosporangiales</taxon>
        <taxon>Streptosporangiaceae</taxon>
        <taxon>Sphaerisporangium</taxon>
    </lineage>
</organism>
<keyword evidence="2" id="KW-1185">Reference proteome</keyword>
<comment type="caution">
    <text evidence="1">The sequence shown here is derived from an EMBL/GenBank/DDBJ whole genome shotgun (WGS) entry which is preliminary data.</text>
</comment>
<dbReference type="RefSeq" id="WP_380844138.1">
    <property type="nucleotide sequence ID" value="NZ_JBHSFP010000019.1"/>
</dbReference>
<reference evidence="2" key="1">
    <citation type="journal article" date="2019" name="Int. J. Syst. Evol. Microbiol.">
        <title>The Global Catalogue of Microorganisms (GCM) 10K type strain sequencing project: providing services to taxonomists for standard genome sequencing and annotation.</title>
        <authorList>
            <consortium name="The Broad Institute Genomics Platform"/>
            <consortium name="The Broad Institute Genome Sequencing Center for Infectious Disease"/>
            <person name="Wu L."/>
            <person name="Ma J."/>
        </authorList>
    </citation>
    <scope>NUCLEOTIDE SEQUENCE [LARGE SCALE GENOMIC DNA]</scope>
    <source>
        <strain evidence="2">CGMCC 4.7132</strain>
    </source>
</reference>
<dbReference type="EMBL" id="JBHSFP010000019">
    <property type="protein sequence ID" value="MFC4534076.1"/>
    <property type="molecule type" value="Genomic_DNA"/>
</dbReference>
<name>A0ABV9CM24_9ACTN</name>
<evidence type="ECO:0000313" key="2">
    <source>
        <dbReference type="Proteomes" id="UP001596004"/>
    </source>
</evidence>